<reference evidence="2 3" key="1">
    <citation type="journal article" date="2018" name="Elife">
        <title>Firefly genomes illuminate parallel origins of bioluminescence in beetles.</title>
        <authorList>
            <person name="Fallon T.R."/>
            <person name="Lower S.E."/>
            <person name="Chang C.H."/>
            <person name="Bessho-Uehara M."/>
            <person name="Martin G.J."/>
            <person name="Bewick A.J."/>
            <person name="Behringer M."/>
            <person name="Debat H.J."/>
            <person name="Wong I."/>
            <person name="Day J.C."/>
            <person name="Suvorov A."/>
            <person name="Silva C.J."/>
            <person name="Stanger-Hall K.F."/>
            <person name="Hall D.W."/>
            <person name="Schmitz R.J."/>
            <person name="Nelson D.R."/>
            <person name="Lewis S.M."/>
            <person name="Shigenobu S."/>
            <person name="Bybee S.M."/>
            <person name="Larracuente A.M."/>
            <person name="Oba Y."/>
            <person name="Weng J.K."/>
        </authorList>
    </citation>
    <scope>NUCLEOTIDE SEQUENCE [LARGE SCALE GENOMIC DNA]</scope>
    <source>
        <strain evidence="2">1611_PpyrPB1</strain>
        <tissue evidence="2">Whole body</tissue>
    </source>
</reference>
<organism evidence="2 3">
    <name type="scientific">Photinus pyralis</name>
    <name type="common">Common eastern firefly</name>
    <name type="synonym">Lampyris pyralis</name>
    <dbReference type="NCBI Taxonomy" id="7054"/>
    <lineage>
        <taxon>Eukaryota</taxon>
        <taxon>Metazoa</taxon>
        <taxon>Ecdysozoa</taxon>
        <taxon>Arthropoda</taxon>
        <taxon>Hexapoda</taxon>
        <taxon>Insecta</taxon>
        <taxon>Pterygota</taxon>
        <taxon>Neoptera</taxon>
        <taxon>Endopterygota</taxon>
        <taxon>Coleoptera</taxon>
        <taxon>Polyphaga</taxon>
        <taxon>Elateriformia</taxon>
        <taxon>Elateroidea</taxon>
        <taxon>Lampyridae</taxon>
        <taxon>Lampyrinae</taxon>
        <taxon>Photinus</taxon>
    </lineage>
</organism>
<dbReference type="Pfam" id="PF24764">
    <property type="entry name" value="rva_4"/>
    <property type="match status" value="1"/>
</dbReference>
<dbReference type="InParanoid" id="A0A5N3ZZS5"/>
<proteinExistence type="predicted"/>
<feature type="domain" description="Integrase core" evidence="1">
    <location>
        <begin position="135"/>
        <end position="313"/>
    </location>
</feature>
<accession>A0A5N3ZZS5</accession>
<dbReference type="InterPro" id="IPR012337">
    <property type="entry name" value="RNaseH-like_sf"/>
</dbReference>
<protein>
    <recommendedName>
        <fullName evidence="1">Integrase core domain-containing protein</fullName>
    </recommendedName>
</protein>
<evidence type="ECO:0000313" key="3">
    <source>
        <dbReference type="Proteomes" id="UP000327044"/>
    </source>
</evidence>
<dbReference type="EMBL" id="VVIM01001121">
    <property type="protein sequence ID" value="KAB0790563.1"/>
    <property type="molecule type" value="Genomic_DNA"/>
</dbReference>
<dbReference type="PANTHER" id="PTHR46791">
    <property type="entry name" value="EXPRESSED PROTEIN"/>
    <property type="match status" value="1"/>
</dbReference>
<evidence type="ECO:0000313" key="2">
    <source>
        <dbReference type="EMBL" id="KAB0790563.1"/>
    </source>
</evidence>
<gene>
    <name evidence="2" type="ORF">PPYR_15035</name>
</gene>
<name>A0A5N3ZZS5_PHOPY</name>
<dbReference type="PANTHER" id="PTHR46791:SF13">
    <property type="entry name" value="CLR5 DOMAIN-CONTAINING PROTEIN"/>
    <property type="match status" value="1"/>
</dbReference>
<dbReference type="Proteomes" id="UP000327044">
    <property type="component" value="Unassembled WGS sequence"/>
</dbReference>
<dbReference type="InterPro" id="IPR058913">
    <property type="entry name" value="Integrase_dom_put"/>
</dbReference>
<evidence type="ECO:0000259" key="1">
    <source>
        <dbReference type="Pfam" id="PF24764"/>
    </source>
</evidence>
<keyword evidence="3" id="KW-1185">Reference proteome</keyword>
<dbReference type="SUPFAM" id="SSF53098">
    <property type="entry name" value="Ribonuclease H-like"/>
    <property type="match status" value="1"/>
</dbReference>
<comment type="caution">
    <text evidence="2">The sequence shown here is derived from an EMBL/GenBank/DDBJ whole genome shotgun (WGS) entry which is preliminary data.</text>
</comment>
<dbReference type="AlphaFoldDB" id="A0A5N3ZZS5"/>
<sequence>MYESVEGPQSQLIMERDNLIRSYFSLGLHYSEILSLLLIQHNIILSERQLKRILRRLNLTRRKNFSSFEEIFLFIEELLEGSGRFHGYRWIHLKCLQRGLVVKQETVRLLLKILDPTGVSTRRRRRLRRRDYFNKGPNYLWHMDGYDKLKPYGIAISGCIDGFSRYIIWLQASYTNNNPRIISGYYISAVESCGGCPRSVRSDLGTENRHVEQMQIFLRNNLESDDSLPPFIYGSSTHNQRIEAWWGILRKHNAQFWMDIFEDLKNEGKFSGTILDKALVQYCFLHLVQGQLDQVVQEWNSHKISSRNRRSPVGKPIIMYYTPEMYYARDYIVKSPEDAILSCREESLFPLVHCDQDVYELCQILSEENHYERPSTAYEATDLYIQLRNDILSML</sequence>